<dbReference type="EMBL" id="AP025017">
    <property type="protein sequence ID" value="BDA65127.1"/>
    <property type="molecule type" value="Genomic_DNA"/>
</dbReference>
<organism evidence="2 3">
    <name type="scientific">Actinomyces capricornis</name>
    <dbReference type="NCBI Taxonomy" id="2755559"/>
    <lineage>
        <taxon>Bacteria</taxon>
        <taxon>Bacillati</taxon>
        <taxon>Actinomycetota</taxon>
        <taxon>Actinomycetes</taxon>
        <taxon>Actinomycetales</taxon>
        <taxon>Actinomycetaceae</taxon>
        <taxon>Actinomyces</taxon>
    </lineage>
</organism>
<keyword evidence="3" id="KW-1185">Reference proteome</keyword>
<reference evidence="2 3" key="1">
    <citation type="submission" date="2021-08" db="EMBL/GenBank/DDBJ databases">
        <title>Whole genome sequence of novel Actinomyces species strain MAS-1.</title>
        <authorList>
            <person name="Saito M."/>
            <person name="Kuwahara N."/>
            <person name="Takizawa T."/>
            <person name="Gotouda H."/>
            <person name="Ochiai T."/>
        </authorList>
    </citation>
    <scope>NUCLEOTIDE SEQUENCE [LARGE SCALE GENOMIC DNA]</scope>
    <source>
        <strain evidence="2 3">MAS-1</strain>
    </source>
</reference>
<evidence type="ECO:0000313" key="3">
    <source>
        <dbReference type="Proteomes" id="UP000824496"/>
    </source>
</evidence>
<accession>A0ABM7UD70</accession>
<feature type="region of interest" description="Disordered" evidence="1">
    <location>
        <begin position="47"/>
        <end position="107"/>
    </location>
</feature>
<name>A0ABM7UD70_9ACTO</name>
<evidence type="ECO:0000313" key="2">
    <source>
        <dbReference type="EMBL" id="BDA65127.1"/>
    </source>
</evidence>
<feature type="compositionally biased region" description="Low complexity" evidence="1">
    <location>
        <begin position="62"/>
        <end position="74"/>
    </location>
</feature>
<protein>
    <submittedName>
        <fullName evidence="2">Uncharacterized protein</fullName>
    </submittedName>
</protein>
<dbReference type="Proteomes" id="UP000824496">
    <property type="component" value="Chromosome"/>
</dbReference>
<sequence>MLLCFGAHCPALLRQAGRCILSVGCSAEPQFYYQTSDVRQQIDSTRAVAPSRQPVAPGRWCTAPAPRATRRPAPGAELVSAAPCGADSGQDTVVPTSMNATPGKLTG</sequence>
<feature type="compositionally biased region" description="Polar residues" evidence="1">
    <location>
        <begin position="89"/>
        <end position="100"/>
    </location>
</feature>
<evidence type="ECO:0000256" key="1">
    <source>
        <dbReference type="SAM" id="MobiDB-lite"/>
    </source>
</evidence>
<gene>
    <name evidence="2" type="ORF">MANAM107_19610</name>
</gene>
<proteinExistence type="predicted"/>